<accession>A0ABV0B661</accession>
<keyword evidence="7" id="KW-0406">Ion transport</keyword>
<dbReference type="Gene3D" id="2.40.170.20">
    <property type="entry name" value="TonB-dependent receptor, beta-barrel domain"/>
    <property type="match status" value="1"/>
</dbReference>
<dbReference type="InterPro" id="IPR000531">
    <property type="entry name" value="Beta-barrel_TonB"/>
</dbReference>
<dbReference type="PANTHER" id="PTHR32552:SF81">
    <property type="entry name" value="TONB-DEPENDENT OUTER MEMBRANE RECEPTOR"/>
    <property type="match status" value="1"/>
</dbReference>
<evidence type="ECO:0000313" key="17">
    <source>
        <dbReference type="Proteomes" id="UP001427805"/>
    </source>
</evidence>
<dbReference type="Proteomes" id="UP001427805">
    <property type="component" value="Unassembled WGS sequence"/>
</dbReference>
<evidence type="ECO:0000259" key="14">
    <source>
        <dbReference type="Pfam" id="PF00593"/>
    </source>
</evidence>
<comment type="similarity">
    <text evidence="11 12">Belongs to the TonB-dependent receptor family.</text>
</comment>
<evidence type="ECO:0000256" key="8">
    <source>
        <dbReference type="ARBA" id="ARBA00023077"/>
    </source>
</evidence>
<keyword evidence="17" id="KW-1185">Reference proteome</keyword>
<reference evidence="16 17" key="1">
    <citation type="submission" date="2024-05" db="EMBL/GenBank/DDBJ databases">
        <title>Sphingomonas sp. HF-S3 16S ribosomal RNA gene Genome sequencing and assembly.</title>
        <authorList>
            <person name="Lee H."/>
        </authorList>
    </citation>
    <scope>NUCLEOTIDE SEQUENCE [LARGE SCALE GENOMIC DNA]</scope>
    <source>
        <strain evidence="16 17">HF-S3</strain>
    </source>
</reference>
<dbReference type="SUPFAM" id="SSF56935">
    <property type="entry name" value="Porins"/>
    <property type="match status" value="1"/>
</dbReference>
<keyword evidence="8 12" id="KW-0798">TonB box</keyword>
<evidence type="ECO:0000256" key="12">
    <source>
        <dbReference type="RuleBase" id="RU003357"/>
    </source>
</evidence>
<keyword evidence="6" id="KW-0408">Iron</keyword>
<dbReference type="RefSeq" id="WP_346245710.1">
    <property type="nucleotide sequence ID" value="NZ_JBDIZK010000003.1"/>
</dbReference>
<evidence type="ECO:0000256" key="5">
    <source>
        <dbReference type="ARBA" id="ARBA00022692"/>
    </source>
</evidence>
<gene>
    <name evidence="16" type="ORF">TPR58_05985</name>
</gene>
<evidence type="ECO:0000256" key="3">
    <source>
        <dbReference type="ARBA" id="ARBA00022452"/>
    </source>
</evidence>
<evidence type="ECO:0000256" key="4">
    <source>
        <dbReference type="ARBA" id="ARBA00022496"/>
    </source>
</evidence>
<evidence type="ECO:0000256" key="2">
    <source>
        <dbReference type="ARBA" id="ARBA00022448"/>
    </source>
</evidence>
<evidence type="ECO:0000256" key="9">
    <source>
        <dbReference type="ARBA" id="ARBA00023136"/>
    </source>
</evidence>
<evidence type="ECO:0000256" key="1">
    <source>
        <dbReference type="ARBA" id="ARBA00004571"/>
    </source>
</evidence>
<comment type="caution">
    <text evidence="16">The sequence shown here is derived from an EMBL/GenBank/DDBJ whole genome shotgun (WGS) entry which is preliminary data.</text>
</comment>
<keyword evidence="13" id="KW-0732">Signal</keyword>
<evidence type="ECO:0000259" key="15">
    <source>
        <dbReference type="Pfam" id="PF07715"/>
    </source>
</evidence>
<feature type="chain" id="PRO_5045098963" evidence="13">
    <location>
        <begin position="39"/>
        <end position="760"/>
    </location>
</feature>
<keyword evidence="16" id="KW-0675">Receptor</keyword>
<proteinExistence type="inferred from homology"/>
<dbReference type="PROSITE" id="PS52016">
    <property type="entry name" value="TONB_DEPENDENT_REC_3"/>
    <property type="match status" value="1"/>
</dbReference>
<feature type="domain" description="TonB-dependent receptor-like beta-barrel" evidence="14">
    <location>
        <begin position="314"/>
        <end position="722"/>
    </location>
</feature>
<evidence type="ECO:0000313" key="16">
    <source>
        <dbReference type="EMBL" id="MEN3746707.1"/>
    </source>
</evidence>
<evidence type="ECO:0000256" key="10">
    <source>
        <dbReference type="ARBA" id="ARBA00023237"/>
    </source>
</evidence>
<evidence type="ECO:0000256" key="11">
    <source>
        <dbReference type="PROSITE-ProRule" id="PRU01360"/>
    </source>
</evidence>
<dbReference type="CDD" id="cd01347">
    <property type="entry name" value="ligand_gated_channel"/>
    <property type="match status" value="1"/>
</dbReference>
<dbReference type="InterPro" id="IPR036942">
    <property type="entry name" value="Beta-barrel_TonB_sf"/>
</dbReference>
<keyword evidence="2 11" id="KW-0813">Transport</keyword>
<evidence type="ECO:0000256" key="7">
    <source>
        <dbReference type="ARBA" id="ARBA00023065"/>
    </source>
</evidence>
<feature type="signal peptide" evidence="13">
    <location>
        <begin position="1"/>
        <end position="38"/>
    </location>
</feature>
<organism evidence="16 17">
    <name type="scientific">Sphingomonas rustica</name>
    <dbReference type="NCBI Taxonomy" id="3103142"/>
    <lineage>
        <taxon>Bacteria</taxon>
        <taxon>Pseudomonadati</taxon>
        <taxon>Pseudomonadota</taxon>
        <taxon>Alphaproteobacteria</taxon>
        <taxon>Sphingomonadales</taxon>
        <taxon>Sphingomonadaceae</taxon>
        <taxon>Sphingomonas</taxon>
    </lineage>
</organism>
<keyword evidence="5 11" id="KW-0812">Transmembrane</keyword>
<dbReference type="Pfam" id="PF00593">
    <property type="entry name" value="TonB_dep_Rec_b-barrel"/>
    <property type="match status" value="1"/>
</dbReference>
<dbReference type="PANTHER" id="PTHR32552">
    <property type="entry name" value="FERRICHROME IRON RECEPTOR-RELATED"/>
    <property type="match status" value="1"/>
</dbReference>
<keyword evidence="4" id="KW-0410">Iron transport</keyword>
<dbReference type="InterPro" id="IPR039426">
    <property type="entry name" value="TonB-dep_rcpt-like"/>
</dbReference>
<protein>
    <submittedName>
        <fullName evidence="16">TonB-dependent receptor</fullName>
    </submittedName>
</protein>
<dbReference type="InterPro" id="IPR012910">
    <property type="entry name" value="Plug_dom"/>
</dbReference>
<keyword evidence="10 11" id="KW-0998">Cell outer membrane</keyword>
<feature type="domain" description="TonB-dependent receptor plug" evidence="15">
    <location>
        <begin position="80"/>
        <end position="191"/>
    </location>
</feature>
<sequence length="760" mass="81635">MRAALGSAKVMLSANRMHARKALMLATAAAFFPSVAMAQVAAGDPTATAPVATDAQDEPQSGPSSNDIVVTAYKREQLLSTVPQGISVVTGAQLEQRGAKSLADFIALTPGISIKPGGAAGNGSVAIRGIPPLVVAGTVSVYVDDVPISGSGGASRSGLNSPDLDPNDIERVEVLKGPQGTLYGASSLGGVIKYVLKKPSLTKSELNTSEEVNMLDNGQFGTTLRASASTPLTGNLAVRVSGHYRRDAGYIDNVGPLAREAVNNGEAWGVRGALYWRPTDNFSVDLSASIQNSVVNGFASVDLDWETSKPLFGRDKQERYTPESFRVRSEVYAATLKWDTSIGTILSSSGLSNVVPRAMNDLTYNYVGTGSGIEYATPASQQSKLGQKQFSQELRFTSNRFGPVEFQAGAFYQHANSDVALNFIPYLPIGVPDTTSVPLAQNRLEATLDEYAGFINATAYLSETFDVTAGYRHSRIDQHSTSVLAGFFYGLPPGATEETNTASGEDADTYQLGARWRLTRDLMFYVRAASGYRPGGARSLPPGAPADLKPFFVSDSIWSYEAGVKMHLLGGRVTFDADLFRIDWTDIQTLIYVGPFGLTGNGGTARSQGGEVQASFEPVKGLILSGNAAYTDAEFTEDSPEVRKVKGERIPAIPKWTATADVSYAWQLQDNARAYVGGTYAYRGSTYDSIAEPYTVPGYSTVDFRAGLEMERFGVNFYISNLTNERAITATAQGYYSFFNPLVVNVNQPRTYGLRFSQRF</sequence>
<keyword evidence="9 11" id="KW-0472">Membrane</keyword>
<evidence type="ECO:0000256" key="6">
    <source>
        <dbReference type="ARBA" id="ARBA00023004"/>
    </source>
</evidence>
<comment type="subcellular location">
    <subcellularLocation>
        <location evidence="1 11">Cell outer membrane</location>
        <topology evidence="1 11">Multi-pass membrane protein</topology>
    </subcellularLocation>
</comment>
<dbReference type="Pfam" id="PF07715">
    <property type="entry name" value="Plug"/>
    <property type="match status" value="1"/>
</dbReference>
<keyword evidence="3 11" id="KW-1134">Transmembrane beta strand</keyword>
<dbReference type="EMBL" id="JBDIZK010000003">
    <property type="protein sequence ID" value="MEN3746707.1"/>
    <property type="molecule type" value="Genomic_DNA"/>
</dbReference>
<evidence type="ECO:0000256" key="13">
    <source>
        <dbReference type="SAM" id="SignalP"/>
    </source>
</evidence>
<name>A0ABV0B661_9SPHN</name>